<dbReference type="Gene3D" id="3.40.190.150">
    <property type="entry name" value="Bordetella uptake gene, domain 1"/>
    <property type="match status" value="1"/>
</dbReference>
<dbReference type="KEGG" id="scib:HUG20_11300"/>
<evidence type="ECO:0000313" key="4">
    <source>
        <dbReference type="Proteomes" id="UP000595349"/>
    </source>
</evidence>
<sequence>MIKKIGLLSFAPFFVIFATACGDQEVDAENYPEEPVTFYVNYSSGGNTDVVYRQFADVAEEYLGEEIIIENVDGGGGTVGVSELANEEPDGYTMGNLSMAPLTVSPHNQQVPYSTDDFSYVGGWGLQMYGLVAAADAPYDDLDEFVEYAKENPGMSFSDPAPGGLNGLVVDLLDREENGELQIESVPYDGGGESTSAVLGGHVDFTSNNPSAVVSGLDSGDLKLIASMSDVRFEDEPDVPTAEEQGYDVNVTSWFGIGGPEGLPEEIIETWEEVIQQTLDDPEFQEAAESLDTPLEWMPGDEYEELIDENYELYGEIISDEN</sequence>
<evidence type="ECO:0000313" key="3">
    <source>
        <dbReference type="EMBL" id="QQK80420.1"/>
    </source>
</evidence>
<dbReference type="Proteomes" id="UP000595349">
    <property type="component" value="Chromosome"/>
</dbReference>
<dbReference type="EMBL" id="CP054706">
    <property type="protein sequence ID" value="QQK80420.1"/>
    <property type="molecule type" value="Genomic_DNA"/>
</dbReference>
<organism evidence="3 4">
    <name type="scientific">Salicibibacter cibi</name>
    <dbReference type="NCBI Taxonomy" id="2743001"/>
    <lineage>
        <taxon>Bacteria</taxon>
        <taxon>Bacillati</taxon>
        <taxon>Bacillota</taxon>
        <taxon>Bacilli</taxon>
        <taxon>Bacillales</taxon>
        <taxon>Bacillaceae</taxon>
        <taxon>Salicibibacter</taxon>
    </lineage>
</organism>
<dbReference type="PANTHER" id="PTHR42928">
    <property type="entry name" value="TRICARBOXYLATE-BINDING PROTEIN"/>
    <property type="match status" value="1"/>
</dbReference>
<dbReference type="PIRSF" id="PIRSF017082">
    <property type="entry name" value="YflP"/>
    <property type="match status" value="1"/>
</dbReference>
<dbReference type="InterPro" id="IPR005064">
    <property type="entry name" value="BUG"/>
</dbReference>
<protein>
    <submittedName>
        <fullName evidence="3">Tripartite tricarboxylate transporter substrate binding protein</fullName>
    </submittedName>
</protein>
<name>A0A7T7CFQ9_9BACI</name>
<gene>
    <name evidence="3" type="ORF">HUG20_11300</name>
</gene>
<keyword evidence="4" id="KW-1185">Reference proteome</keyword>
<reference evidence="3 4" key="1">
    <citation type="submission" date="2020-06" db="EMBL/GenBank/DDBJ databases">
        <title>Genomic analysis of Salicibibacter sp. NKC21-4.</title>
        <authorList>
            <person name="Oh Y.J."/>
        </authorList>
    </citation>
    <scope>NUCLEOTIDE SEQUENCE [LARGE SCALE GENOMIC DNA]</scope>
    <source>
        <strain evidence="3 4">NKC21-4</strain>
    </source>
</reference>
<accession>A0A7T7CFQ9</accession>
<dbReference type="CDD" id="cd07012">
    <property type="entry name" value="PBP2_Bug_TTT"/>
    <property type="match status" value="1"/>
</dbReference>
<dbReference type="InterPro" id="IPR042100">
    <property type="entry name" value="Bug_dom1"/>
</dbReference>
<dbReference type="PROSITE" id="PS51257">
    <property type="entry name" value="PROKAR_LIPOPROTEIN"/>
    <property type="match status" value="1"/>
</dbReference>
<dbReference type="PANTHER" id="PTHR42928:SF5">
    <property type="entry name" value="BLR1237 PROTEIN"/>
    <property type="match status" value="1"/>
</dbReference>
<comment type="similarity">
    <text evidence="1">Belongs to the UPF0065 (bug) family.</text>
</comment>
<dbReference type="RefSeq" id="WP_200084793.1">
    <property type="nucleotide sequence ID" value="NZ_CP054706.1"/>
</dbReference>
<dbReference type="Pfam" id="PF03401">
    <property type="entry name" value="TctC"/>
    <property type="match status" value="1"/>
</dbReference>
<dbReference type="SUPFAM" id="SSF53850">
    <property type="entry name" value="Periplasmic binding protein-like II"/>
    <property type="match status" value="1"/>
</dbReference>
<feature type="chain" id="PRO_5039168788" evidence="2">
    <location>
        <begin position="21"/>
        <end position="322"/>
    </location>
</feature>
<evidence type="ECO:0000256" key="2">
    <source>
        <dbReference type="SAM" id="SignalP"/>
    </source>
</evidence>
<proteinExistence type="inferred from homology"/>
<evidence type="ECO:0000256" key="1">
    <source>
        <dbReference type="ARBA" id="ARBA00006987"/>
    </source>
</evidence>
<feature type="signal peptide" evidence="2">
    <location>
        <begin position="1"/>
        <end position="20"/>
    </location>
</feature>
<dbReference type="Gene3D" id="3.40.190.10">
    <property type="entry name" value="Periplasmic binding protein-like II"/>
    <property type="match status" value="1"/>
</dbReference>
<keyword evidence="2" id="KW-0732">Signal</keyword>
<dbReference type="AlphaFoldDB" id="A0A7T7CFQ9"/>